<sequence>MDDDSMMTLAVLWFAFILFVVLTPENNEPPPINPLEQKALYNLLNSIDPTTPWTTLYPHGFCISPPSFLHCDSKSHIVQLNFGFISDQTDLLPCSPNATLQDPLLFTAFPYLRKISFSNCFNNTHKPIHSIPSFPPSLQHLLFIDNPSFISPLQPFLTNLTASLKKLVLIGNGFYGELPQQIGAFHDLLELTLSRNNLSGEIPASIGSLKKLEILDLSHNGFNGCVPQQVGSLISLSKLNLSYNSFGCKIPETFIHLKNLEFLDLSFNRFGKFGVPLFLGQLSKIKQVYLSGNKLSGEIPEIWEKLGAVEKIGFSNMGLVGEIPASMVVYLENLSYLGLDNNNLQGRIPDGFWYLLPYVDEINLENNNLTGRMEVTCGGDVVLKKMKLAGNIGYHLNITSDGCSSCPKGGTMGHSKRNGEF</sequence>
<dbReference type="Proteomes" id="UP001157006">
    <property type="component" value="Chromosome 3"/>
</dbReference>
<dbReference type="AlphaFoldDB" id="A0AAV0ZVH7"/>
<dbReference type="GO" id="GO:0005886">
    <property type="term" value="C:plasma membrane"/>
    <property type="evidence" value="ECO:0007669"/>
    <property type="project" value="UniProtKB-SubCell"/>
</dbReference>
<dbReference type="SUPFAM" id="SSF52058">
    <property type="entry name" value="L domain-like"/>
    <property type="match status" value="1"/>
</dbReference>
<dbReference type="EMBL" id="OX451738">
    <property type="protein sequence ID" value="CAI8601611.1"/>
    <property type="molecule type" value="Genomic_DNA"/>
</dbReference>
<dbReference type="PANTHER" id="PTHR48010">
    <property type="entry name" value="OS05G0588300 PROTEIN"/>
    <property type="match status" value="1"/>
</dbReference>
<dbReference type="FunFam" id="3.80.10.10:FF:000299">
    <property type="entry name" value="Piriformospora indica-insensitive protein 2"/>
    <property type="match status" value="1"/>
</dbReference>
<protein>
    <recommendedName>
        <fullName evidence="9">Disease resistance R13L4/SHOC-2-like LRR domain-containing protein</fullName>
    </recommendedName>
</protein>
<evidence type="ECO:0000259" key="9">
    <source>
        <dbReference type="Pfam" id="PF23598"/>
    </source>
</evidence>
<feature type="signal peptide" evidence="8">
    <location>
        <begin position="1"/>
        <end position="23"/>
    </location>
</feature>
<dbReference type="PANTHER" id="PTHR48010:SF17">
    <property type="entry name" value="PIRIFORMOSPORA INDICA-INSENSITIVE PROTEIN 2-LIKE"/>
    <property type="match status" value="1"/>
</dbReference>
<keyword evidence="5" id="KW-0677">Repeat</keyword>
<dbReference type="InterPro" id="IPR050994">
    <property type="entry name" value="At_inactive_RLKs"/>
</dbReference>
<reference evidence="10 11" key="1">
    <citation type="submission" date="2023-01" db="EMBL/GenBank/DDBJ databases">
        <authorList>
            <person name="Kreplak J."/>
        </authorList>
    </citation>
    <scope>NUCLEOTIDE SEQUENCE [LARGE SCALE GENOMIC DNA]</scope>
</reference>
<dbReference type="InterPro" id="IPR032675">
    <property type="entry name" value="LRR_dom_sf"/>
</dbReference>
<evidence type="ECO:0000313" key="10">
    <source>
        <dbReference type="EMBL" id="CAI8601611.1"/>
    </source>
</evidence>
<dbReference type="Pfam" id="PF23598">
    <property type="entry name" value="LRR_14"/>
    <property type="match status" value="1"/>
</dbReference>
<feature type="domain" description="Disease resistance R13L4/SHOC-2-like LRR" evidence="9">
    <location>
        <begin position="164"/>
        <end position="343"/>
    </location>
</feature>
<dbReference type="Gene3D" id="3.80.10.10">
    <property type="entry name" value="Ribonuclease Inhibitor"/>
    <property type="match status" value="1"/>
</dbReference>
<keyword evidence="6" id="KW-0472">Membrane</keyword>
<keyword evidence="2" id="KW-1003">Cell membrane</keyword>
<dbReference type="FunFam" id="3.80.10.10:FF:000041">
    <property type="entry name" value="LRR receptor-like serine/threonine-protein kinase ERECTA"/>
    <property type="match status" value="1"/>
</dbReference>
<evidence type="ECO:0000256" key="2">
    <source>
        <dbReference type="ARBA" id="ARBA00022475"/>
    </source>
</evidence>
<feature type="chain" id="PRO_5043516442" description="Disease resistance R13L4/SHOC-2-like LRR domain-containing protein" evidence="8">
    <location>
        <begin position="24"/>
        <end position="421"/>
    </location>
</feature>
<evidence type="ECO:0000256" key="4">
    <source>
        <dbReference type="ARBA" id="ARBA00022729"/>
    </source>
</evidence>
<keyword evidence="11" id="KW-1185">Reference proteome</keyword>
<dbReference type="InterPro" id="IPR055414">
    <property type="entry name" value="LRR_R13L4/SHOC2-like"/>
</dbReference>
<accession>A0AAV0ZVH7</accession>
<evidence type="ECO:0000256" key="5">
    <source>
        <dbReference type="ARBA" id="ARBA00022737"/>
    </source>
</evidence>
<evidence type="ECO:0000256" key="3">
    <source>
        <dbReference type="ARBA" id="ARBA00022614"/>
    </source>
</evidence>
<comment type="subcellular location">
    <subcellularLocation>
        <location evidence="1">Cell membrane</location>
    </subcellularLocation>
</comment>
<organism evidence="10 11">
    <name type="scientific">Vicia faba</name>
    <name type="common">Broad bean</name>
    <name type="synonym">Faba vulgaris</name>
    <dbReference type="NCBI Taxonomy" id="3906"/>
    <lineage>
        <taxon>Eukaryota</taxon>
        <taxon>Viridiplantae</taxon>
        <taxon>Streptophyta</taxon>
        <taxon>Embryophyta</taxon>
        <taxon>Tracheophyta</taxon>
        <taxon>Spermatophyta</taxon>
        <taxon>Magnoliopsida</taxon>
        <taxon>eudicotyledons</taxon>
        <taxon>Gunneridae</taxon>
        <taxon>Pentapetalae</taxon>
        <taxon>rosids</taxon>
        <taxon>fabids</taxon>
        <taxon>Fabales</taxon>
        <taxon>Fabaceae</taxon>
        <taxon>Papilionoideae</taxon>
        <taxon>50 kb inversion clade</taxon>
        <taxon>NPAAA clade</taxon>
        <taxon>Hologalegina</taxon>
        <taxon>IRL clade</taxon>
        <taxon>Fabeae</taxon>
        <taxon>Vicia</taxon>
    </lineage>
</organism>
<name>A0AAV0ZVH7_VICFA</name>
<proteinExistence type="predicted"/>
<evidence type="ECO:0000313" key="11">
    <source>
        <dbReference type="Proteomes" id="UP001157006"/>
    </source>
</evidence>
<evidence type="ECO:0000256" key="1">
    <source>
        <dbReference type="ARBA" id="ARBA00004236"/>
    </source>
</evidence>
<keyword evidence="4 8" id="KW-0732">Signal</keyword>
<keyword evidence="7" id="KW-0325">Glycoprotein</keyword>
<evidence type="ECO:0000256" key="7">
    <source>
        <dbReference type="ARBA" id="ARBA00023180"/>
    </source>
</evidence>
<gene>
    <name evidence="10" type="ORF">VFH_III002800</name>
</gene>
<keyword evidence="3" id="KW-0433">Leucine-rich repeat</keyword>
<evidence type="ECO:0000256" key="8">
    <source>
        <dbReference type="SAM" id="SignalP"/>
    </source>
</evidence>
<evidence type="ECO:0000256" key="6">
    <source>
        <dbReference type="ARBA" id="ARBA00023136"/>
    </source>
</evidence>